<feature type="region of interest" description="Disordered" evidence="2">
    <location>
        <begin position="178"/>
        <end position="234"/>
    </location>
</feature>
<proteinExistence type="predicted"/>
<sequence length="234" mass="25426">MESSLTSFEICENGHRCENGSLCVENPYDEGNFYCDCDEVVFSTAFEGLSCEHEATVYCTLDQIISKKSFCTNGGECLAFSDAEEAHFDCKCPDNYEGGHCQYVKGTRPDGWPYNEGGVLMAKNQSNQQGSSGRKMTGSIIALIVIICCAFVSGIGYIIYKKKVKSTQDVVSAKEFGDSVESPETLRVPGQDLSLDADGSGLTESIQKTEEEKSQSIPQTTEDSKVATSDAEII</sequence>
<keyword evidence="3" id="KW-1133">Transmembrane helix</keyword>
<dbReference type="InterPro" id="IPR000742">
    <property type="entry name" value="EGF"/>
</dbReference>
<feature type="transmembrane region" description="Helical" evidence="3">
    <location>
        <begin position="140"/>
        <end position="160"/>
    </location>
</feature>
<dbReference type="SMART" id="SM00181">
    <property type="entry name" value="EGF"/>
    <property type="match status" value="2"/>
</dbReference>
<dbReference type="EMBL" id="HBHI01030530">
    <property type="protein sequence ID" value="CAD9702140.1"/>
    <property type="molecule type" value="Transcribed_RNA"/>
</dbReference>
<dbReference type="PROSITE" id="PS50026">
    <property type="entry name" value="EGF_3"/>
    <property type="match status" value="2"/>
</dbReference>
<dbReference type="PROSITE" id="PS00022">
    <property type="entry name" value="EGF_1"/>
    <property type="match status" value="1"/>
</dbReference>
<evidence type="ECO:0000259" key="4">
    <source>
        <dbReference type="PROSITE" id="PS50026"/>
    </source>
</evidence>
<evidence type="ECO:0000256" key="3">
    <source>
        <dbReference type="SAM" id="Phobius"/>
    </source>
</evidence>
<keyword evidence="3" id="KW-0472">Membrane</keyword>
<feature type="domain" description="EGF-like" evidence="4">
    <location>
        <begin position="7"/>
        <end position="52"/>
    </location>
</feature>
<dbReference type="Gene3D" id="2.10.25.10">
    <property type="entry name" value="Laminin"/>
    <property type="match status" value="2"/>
</dbReference>
<dbReference type="SUPFAM" id="SSF57196">
    <property type="entry name" value="EGF/Laminin"/>
    <property type="match status" value="1"/>
</dbReference>
<dbReference type="AlphaFoldDB" id="A0A7S2SLZ0"/>
<keyword evidence="3" id="KW-0812">Transmembrane</keyword>
<keyword evidence="1" id="KW-0245">EGF-like domain</keyword>
<reference evidence="5" key="1">
    <citation type="submission" date="2021-01" db="EMBL/GenBank/DDBJ databases">
        <authorList>
            <person name="Corre E."/>
            <person name="Pelletier E."/>
            <person name="Niang G."/>
            <person name="Scheremetjew M."/>
            <person name="Finn R."/>
            <person name="Kale V."/>
            <person name="Holt S."/>
            <person name="Cochrane G."/>
            <person name="Meng A."/>
            <person name="Brown T."/>
            <person name="Cohen L."/>
        </authorList>
    </citation>
    <scope>NUCLEOTIDE SEQUENCE</scope>
    <source>
        <strain evidence="5">CCMP1452</strain>
    </source>
</reference>
<protein>
    <recommendedName>
        <fullName evidence="4">EGF-like domain-containing protein</fullName>
    </recommendedName>
</protein>
<keyword evidence="1" id="KW-1015">Disulfide bond</keyword>
<gene>
    <name evidence="5" type="ORF">EANT1437_LOCUS15703</name>
</gene>
<comment type="caution">
    <text evidence="1">Lacks conserved residue(s) required for the propagation of feature annotation.</text>
</comment>
<organism evidence="5">
    <name type="scientific">Eucampia antarctica</name>
    <dbReference type="NCBI Taxonomy" id="49252"/>
    <lineage>
        <taxon>Eukaryota</taxon>
        <taxon>Sar</taxon>
        <taxon>Stramenopiles</taxon>
        <taxon>Ochrophyta</taxon>
        <taxon>Bacillariophyta</taxon>
        <taxon>Mediophyceae</taxon>
        <taxon>Biddulphiophycidae</taxon>
        <taxon>Hemiaulales</taxon>
        <taxon>Hemiaulaceae</taxon>
        <taxon>Eucampia</taxon>
    </lineage>
</organism>
<feature type="domain" description="EGF-like" evidence="4">
    <location>
        <begin position="62"/>
        <end position="102"/>
    </location>
</feature>
<evidence type="ECO:0000313" key="5">
    <source>
        <dbReference type="EMBL" id="CAD9702140.1"/>
    </source>
</evidence>
<feature type="disulfide bond" evidence="1">
    <location>
        <begin position="92"/>
        <end position="101"/>
    </location>
</feature>
<name>A0A7S2SLZ0_9STRA</name>
<evidence type="ECO:0000256" key="2">
    <source>
        <dbReference type="SAM" id="MobiDB-lite"/>
    </source>
</evidence>
<accession>A0A7S2SLZ0</accession>
<evidence type="ECO:0000256" key="1">
    <source>
        <dbReference type="PROSITE-ProRule" id="PRU00076"/>
    </source>
</evidence>